<evidence type="ECO:0000313" key="2">
    <source>
        <dbReference type="EMBL" id="EPQ59823.1"/>
    </source>
</evidence>
<dbReference type="HOGENOM" id="CLU_735774_0_0_1"/>
<protein>
    <submittedName>
        <fullName evidence="2">Uncharacterized protein</fullName>
    </submittedName>
</protein>
<evidence type="ECO:0000256" key="1">
    <source>
        <dbReference type="SAM" id="MobiDB-lite"/>
    </source>
</evidence>
<name>S7QKP3_GLOTA</name>
<dbReference type="AlphaFoldDB" id="S7QKP3"/>
<feature type="compositionally biased region" description="Basic and acidic residues" evidence="1">
    <location>
        <begin position="115"/>
        <end position="130"/>
    </location>
</feature>
<feature type="region of interest" description="Disordered" evidence="1">
    <location>
        <begin position="108"/>
        <end position="130"/>
    </location>
</feature>
<gene>
    <name evidence="2" type="ORF">GLOTRDRAFT_91299</name>
</gene>
<accession>S7QKP3</accession>
<feature type="region of interest" description="Disordered" evidence="1">
    <location>
        <begin position="180"/>
        <end position="212"/>
    </location>
</feature>
<organism evidence="2 3">
    <name type="scientific">Gloeophyllum trabeum (strain ATCC 11539 / FP-39264 / Madison 617)</name>
    <name type="common">Brown rot fungus</name>
    <dbReference type="NCBI Taxonomy" id="670483"/>
    <lineage>
        <taxon>Eukaryota</taxon>
        <taxon>Fungi</taxon>
        <taxon>Dikarya</taxon>
        <taxon>Basidiomycota</taxon>
        <taxon>Agaricomycotina</taxon>
        <taxon>Agaricomycetes</taxon>
        <taxon>Gloeophyllales</taxon>
        <taxon>Gloeophyllaceae</taxon>
        <taxon>Gloeophyllum</taxon>
    </lineage>
</organism>
<dbReference type="RefSeq" id="XP_007862707.1">
    <property type="nucleotide sequence ID" value="XM_007864516.1"/>
</dbReference>
<dbReference type="Proteomes" id="UP000030669">
    <property type="component" value="Unassembled WGS sequence"/>
</dbReference>
<dbReference type="GeneID" id="19309306"/>
<dbReference type="EMBL" id="KB469297">
    <property type="protein sequence ID" value="EPQ59823.1"/>
    <property type="molecule type" value="Genomic_DNA"/>
</dbReference>
<keyword evidence="3" id="KW-1185">Reference proteome</keyword>
<sequence length="376" mass="42317">MNLRNLPAHEIPGVIAELVDTLESKKKELQVENELNQSSPTMEVVLDRSVANEVNSEVHLWRTRYEEASNQLRLVTEEMESVRAMGDEETLQLNAPNAIVRNMQRDMRGATGARKKLDQKSGGDGGAKTELETLRAVARADHEPAARLAESSEGAHEKARLANRVISFLEEKVIDMERNLASEQEEHSRTQQDLSQCLEERDSLQSKLQTTQDTIQARDTAVAELKAEAEKAQGQLATAQTETCAEKDLKRKLNEAKAKNELCEETVKGLRVDLDEKRGESVAFVVQISSILCDKKEELRRLKLERNRDKEEAEGLKKRILQELLVYLTAALPTLRQVAGCYPAWNEVRIDTQQIDEWELRRGALSQELASQPSAA</sequence>
<dbReference type="KEGG" id="gtr:GLOTRDRAFT_91299"/>
<evidence type="ECO:0000313" key="3">
    <source>
        <dbReference type="Proteomes" id="UP000030669"/>
    </source>
</evidence>
<feature type="compositionally biased region" description="Basic and acidic residues" evidence="1">
    <location>
        <begin position="180"/>
        <end position="190"/>
    </location>
</feature>
<proteinExistence type="predicted"/>
<reference evidence="2 3" key="1">
    <citation type="journal article" date="2012" name="Science">
        <title>The Paleozoic origin of enzymatic lignin decomposition reconstructed from 31 fungal genomes.</title>
        <authorList>
            <person name="Floudas D."/>
            <person name="Binder M."/>
            <person name="Riley R."/>
            <person name="Barry K."/>
            <person name="Blanchette R.A."/>
            <person name="Henrissat B."/>
            <person name="Martinez A.T."/>
            <person name="Otillar R."/>
            <person name="Spatafora J.W."/>
            <person name="Yadav J.S."/>
            <person name="Aerts A."/>
            <person name="Benoit I."/>
            <person name="Boyd A."/>
            <person name="Carlson A."/>
            <person name="Copeland A."/>
            <person name="Coutinho P.M."/>
            <person name="de Vries R.P."/>
            <person name="Ferreira P."/>
            <person name="Findley K."/>
            <person name="Foster B."/>
            <person name="Gaskell J."/>
            <person name="Glotzer D."/>
            <person name="Gorecki P."/>
            <person name="Heitman J."/>
            <person name="Hesse C."/>
            <person name="Hori C."/>
            <person name="Igarashi K."/>
            <person name="Jurgens J.A."/>
            <person name="Kallen N."/>
            <person name="Kersten P."/>
            <person name="Kohler A."/>
            <person name="Kuees U."/>
            <person name="Kumar T.K.A."/>
            <person name="Kuo A."/>
            <person name="LaButti K."/>
            <person name="Larrondo L.F."/>
            <person name="Lindquist E."/>
            <person name="Ling A."/>
            <person name="Lombard V."/>
            <person name="Lucas S."/>
            <person name="Lundell T."/>
            <person name="Martin R."/>
            <person name="McLaughlin D.J."/>
            <person name="Morgenstern I."/>
            <person name="Morin E."/>
            <person name="Murat C."/>
            <person name="Nagy L.G."/>
            <person name="Nolan M."/>
            <person name="Ohm R.A."/>
            <person name="Patyshakuliyeva A."/>
            <person name="Rokas A."/>
            <person name="Ruiz-Duenas F.J."/>
            <person name="Sabat G."/>
            <person name="Salamov A."/>
            <person name="Samejima M."/>
            <person name="Schmutz J."/>
            <person name="Slot J.C."/>
            <person name="St John F."/>
            <person name="Stenlid J."/>
            <person name="Sun H."/>
            <person name="Sun S."/>
            <person name="Syed K."/>
            <person name="Tsang A."/>
            <person name="Wiebenga A."/>
            <person name="Young D."/>
            <person name="Pisabarro A."/>
            <person name="Eastwood D.C."/>
            <person name="Martin F."/>
            <person name="Cullen D."/>
            <person name="Grigoriev I.V."/>
            <person name="Hibbett D.S."/>
        </authorList>
    </citation>
    <scope>NUCLEOTIDE SEQUENCE [LARGE SCALE GENOMIC DNA]</scope>
    <source>
        <strain evidence="2 3">ATCC 11539</strain>
    </source>
</reference>